<accession>A0ABS3NY34</accession>
<dbReference type="Proteomes" id="UP000677611">
    <property type="component" value="Unassembled WGS sequence"/>
</dbReference>
<organism evidence="1 2">
    <name type="scientific">Bacillus arachidis</name>
    <dbReference type="NCBI Taxonomy" id="2819290"/>
    <lineage>
        <taxon>Bacteria</taxon>
        <taxon>Bacillati</taxon>
        <taxon>Bacillota</taxon>
        <taxon>Bacilli</taxon>
        <taxon>Bacillales</taxon>
        <taxon>Bacillaceae</taxon>
        <taxon>Bacillus</taxon>
    </lineage>
</organism>
<dbReference type="RefSeq" id="WP_208017733.1">
    <property type="nucleotide sequence ID" value="NZ_JAGDQJ010000013.1"/>
</dbReference>
<evidence type="ECO:0000313" key="1">
    <source>
        <dbReference type="EMBL" id="MBO1625849.1"/>
    </source>
</evidence>
<proteinExistence type="predicted"/>
<keyword evidence="2" id="KW-1185">Reference proteome</keyword>
<protein>
    <submittedName>
        <fullName evidence="1">Uncharacterized protein</fullName>
    </submittedName>
</protein>
<reference evidence="1 2" key="1">
    <citation type="submission" date="2021-03" db="EMBL/GenBank/DDBJ databases">
        <title>Identification of novel Bacillus strains.</title>
        <authorList>
            <person name="Xiao Z."/>
            <person name="Li Y."/>
            <person name="Shen J."/>
        </authorList>
    </citation>
    <scope>NUCLEOTIDE SEQUENCE [LARGE SCALE GENOMIC DNA]</scope>
    <source>
        <strain evidence="1 2">SY8</strain>
    </source>
</reference>
<gene>
    <name evidence="1" type="ORF">J4P90_11465</name>
</gene>
<sequence>MGSIVGMLRKDVEEYDSLADAINSEKIEKLLNVIQQYENIFIPNQIKTEFTAIDVCSPFEMQVEHLLQEKAFVKGFGTSEWIKVDESGKEVFRMYHKRDAIYFIADASYVMQAEKNNLECFFQMFKEVAVQLDFQIGVIGYNAFYLFKFFWRRQIPKLEHYIWAHKDSSIGGRLETHFYYNYEEICGNLSFRVNKTDSYYEVFLSDDINSPVSHMVEQEFVYEVLYDKSRVLIPYTVTGNLMDENLERVLKRE</sequence>
<dbReference type="EMBL" id="JAGDQJ010000013">
    <property type="protein sequence ID" value="MBO1625849.1"/>
    <property type="molecule type" value="Genomic_DNA"/>
</dbReference>
<comment type="caution">
    <text evidence="1">The sequence shown here is derived from an EMBL/GenBank/DDBJ whole genome shotgun (WGS) entry which is preliminary data.</text>
</comment>
<name>A0ABS3NY34_9BACI</name>
<evidence type="ECO:0000313" key="2">
    <source>
        <dbReference type="Proteomes" id="UP000677611"/>
    </source>
</evidence>